<dbReference type="EMBL" id="CP140154">
    <property type="protein sequence ID" value="WQG91113.1"/>
    <property type="molecule type" value="Genomic_DNA"/>
</dbReference>
<dbReference type="Proteomes" id="UP000183788">
    <property type="component" value="Unassembled WGS sequence"/>
</dbReference>
<keyword evidence="6" id="KW-1185">Reference proteome</keyword>
<accession>A0A1K1NFD2</accession>
<dbReference type="OrthoDB" id="7782105at2"/>
<dbReference type="InterPro" id="IPR005545">
    <property type="entry name" value="YCII"/>
</dbReference>
<evidence type="ECO:0000313" key="3">
    <source>
        <dbReference type="EMBL" id="SFW34051.1"/>
    </source>
</evidence>
<dbReference type="PANTHER" id="PTHR35174">
    <property type="entry name" value="BLL7171 PROTEIN-RELATED"/>
    <property type="match status" value="1"/>
</dbReference>
<dbReference type="RefSeq" id="WP_072357989.1">
    <property type="nucleotide sequence ID" value="NZ_CP139972.1"/>
</dbReference>
<dbReference type="Gene3D" id="3.30.70.1060">
    <property type="entry name" value="Dimeric alpha+beta barrel"/>
    <property type="match status" value="1"/>
</dbReference>
<dbReference type="STRING" id="1004.SAMN05661012_01270"/>
<comment type="similarity">
    <text evidence="1">Belongs to the YciI family.</text>
</comment>
<dbReference type="AlphaFoldDB" id="A0A1K1NFD2"/>
<reference evidence="3 5" key="1">
    <citation type="submission" date="2016-11" db="EMBL/GenBank/DDBJ databases">
        <authorList>
            <person name="Jaros S."/>
            <person name="Januszkiewicz K."/>
            <person name="Wedrychowicz H."/>
        </authorList>
    </citation>
    <scope>NUCLEOTIDE SEQUENCE [LARGE SCALE GENOMIC DNA]</scope>
    <source>
        <strain evidence="3 5">DSM 784</strain>
    </source>
</reference>
<sequence>MEKFMLLVREDLKKLKEITDLDRDDGVKEMMEWVDGLGENFAGGEPLLPKGSYVTKDGIVSDGPFIEAKEGISGYIMINAENLAQAAAIAQSCPILQRGELEMEVRPILISDFPNE</sequence>
<dbReference type="Proteomes" id="UP001326715">
    <property type="component" value="Chromosome"/>
</dbReference>
<evidence type="ECO:0000259" key="2">
    <source>
        <dbReference type="Pfam" id="PF03795"/>
    </source>
</evidence>
<evidence type="ECO:0000313" key="4">
    <source>
        <dbReference type="EMBL" id="WQG91113.1"/>
    </source>
</evidence>
<reference evidence="4 6" key="2">
    <citation type="submission" date="2023-11" db="EMBL/GenBank/DDBJ databases">
        <title>MicrobeMod: A computational toolkit for identifying prokaryotic methylation and restriction-modification with nanopore sequencing.</title>
        <authorList>
            <person name="Crits-Christoph A."/>
            <person name="Kang S.C."/>
            <person name="Lee H."/>
            <person name="Ostrov N."/>
        </authorList>
    </citation>
    <scope>NUCLEOTIDE SEQUENCE [LARGE SCALE GENOMIC DNA]</scope>
    <source>
        <strain evidence="4 6">ATCC 23090</strain>
    </source>
</reference>
<dbReference type="PANTHER" id="PTHR35174:SF3">
    <property type="entry name" value="BLL7171 PROTEIN"/>
    <property type="match status" value="1"/>
</dbReference>
<dbReference type="InterPro" id="IPR011008">
    <property type="entry name" value="Dimeric_a/b-barrel"/>
</dbReference>
<organism evidence="3 5">
    <name type="scientific">Chitinophaga sancti</name>
    <dbReference type="NCBI Taxonomy" id="1004"/>
    <lineage>
        <taxon>Bacteria</taxon>
        <taxon>Pseudomonadati</taxon>
        <taxon>Bacteroidota</taxon>
        <taxon>Chitinophagia</taxon>
        <taxon>Chitinophagales</taxon>
        <taxon>Chitinophagaceae</taxon>
        <taxon>Chitinophaga</taxon>
    </lineage>
</organism>
<protein>
    <submittedName>
        <fullName evidence="3">Uncharacterized conserved protein</fullName>
    </submittedName>
    <submittedName>
        <fullName evidence="4">YciI family protein</fullName>
    </submittedName>
</protein>
<evidence type="ECO:0000313" key="5">
    <source>
        <dbReference type="Proteomes" id="UP000183788"/>
    </source>
</evidence>
<dbReference type="SUPFAM" id="SSF54909">
    <property type="entry name" value="Dimeric alpha+beta barrel"/>
    <property type="match status" value="1"/>
</dbReference>
<feature type="domain" description="YCII-related" evidence="2">
    <location>
        <begin position="58"/>
        <end position="106"/>
    </location>
</feature>
<evidence type="ECO:0000313" key="6">
    <source>
        <dbReference type="Proteomes" id="UP001326715"/>
    </source>
</evidence>
<proteinExistence type="inferred from homology"/>
<dbReference type="Pfam" id="PF03795">
    <property type="entry name" value="YCII"/>
    <property type="match status" value="1"/>
</dbReference>
<dbReference type="EMBL" id="FPIZ01000003">
    <property type="protein sequence ID" value="SFW34051.1"/>
    <property type="molecule type" value="Genomic_DNA"/>
</dbReference>
<evidence type="ECO:0000256" key="1">
    <source>
        <dbReference type="ARBA" id="ARBA00007689"/>
    </source>
</evidence>
<name>A0A1K1NFD2_9BACT</name>
<gene>
    <name evidence="3" type="ORF">SAMN05661012_01270</name>
    <name evidence="4" type="ORF">SR876_06355</name>
</gene>